<evidence type="ECO:0000256" key="3">
    <source>
        <dbReference type="ARBA" id="ARBA00023136"/>
    </source>
</evidence>
<dbReference type="Pfam" id="PF07690">
    <property type="entry name" value="MFS_1"/>
    <property type="match status" value="1"/>
</dbReference>
<sequence length="463" mass="51322">MSRSQTKLWSVGTLTYTSAGIAALFFWLLWGDFAWSMKDRAVGSVATLMVKSFGVSDFTYGLLILSFPNFTNAILGPLVSFRSDRHRGRFGRRIPFLAFTVPFIVAGMIGLAFTPWLGRELHGLIGADAISPNMACLLVFGFFWIMFDFGNTLASSIFTALVNDVVPVAFLGRFFGLFRAISLAAGVLFNFFFLGHAEAYSMWIFLGLAALYGTGFTMLLCKVKEGEYPPAEPAPRGAGSIPAIFRTYLKECFALPYYRWALLAVPVANMANVPFNAYTIFYAKSLNIGMDELGRYFAYTYIISFGLSYFLGMLADRFHPIRMGIASTAVYGVLAFCGTFLISGHLSFAIVFILHGVISGCFSTLTASFGPRLFPRKYFAQFNSAMWILQSFTWMILTPVTGRILDLIGHRYNYTLFIGGICSIFGVAILCVVYRGFLKLGGDRNYQAPDIETLHGQDSSPRP</sequence>
<feature type="transmembrane region" description="Helical" evidence="4">
    <location>
        <begin position="7"/>
        <end position="30"/>
    </location>
</feature>
<dbReference type="PANTHER" id="PTHR23528:SF1">
    <property type="entry name" value="MAJOR FACILITATOR SUPERFAMILY (MFS) PROFILE DOMAIN-CONTAINING PROTEIN"/>
    <property type="match status" value="1"/>
</dbReference>
<dbReference type="InterPro" id="IPR011701">
    <property type="entry name" value="MFS"/>
</dbReference>
<feature type="transmembrane region" description="Helical" evidence="4">
    <location>
        <begin position="260"/>
        <end position="281"/>
    </location>
</feature>
<keyword evidence="1 4" id="KW-0812">Transmembrane</keyword>
<feature type="transmembrane region" description="Helical" evidence="4">
    <location>
        <begin position="58"/>
        <end position="75"/>
    </location>
</feature>
<evidence type="ECO:0000313" key="5">
    <source>
        <dbReference type="EMBL" id="PVY44616.1"/>
    </source>
</evidence>
<name>A0A2U1B7F1_9BACT</name>
<feature type="transmembrane region" description="Helical" evidence="4">
    <location>
        <begin position="382"/>
        <end position="402"/>
    </location>
</feature>
<accession>A0A2U1B7F1</accession>
<reference evidence="5 6" key="1">
    <citation type="submission" date="2018-04" db="EMBL/GenBank/DDBJ databases">
        <title>Genomic Encyclopedia of Type Strains, Phase IV (KMG-IV): sequencing the most valuable type-strain genomes for metagenomic binning, comparative biology and taxonomic classification.</title>
        <authorList>
            <person name="Goeker M."/>
        </authorList>
    </citation>
    <scope>NUCLEOTIDE SEQUENCE [LARGE SCALE GENOMIC DNA]</scope>
    <source>
        <strain evidence="5 6">DSM 14823</strain>
    </source>
</reference>
<dbReference type="SUPFAM" id="SSF103473">
    <property type="entry name" value="MFS general substrate transporter"/>
    <property type="match status" value="1"/>
</dbReference>
<dbReference type="InterPro" id="IPR036259">
    <property type="entry name" value="MFS_trans_sf"/>
</dbReference>
<feature type="transmembrane region" description="Helical" evidence="4">
    <location>
        <begin position="137"/>
        <end position="162"/>
    </location>
</feature>
<gene>
    <name evidence="5" type="ORF">C8D82_106134</name>
</gene>
<dbReference type="GO" id="GO:0022857">
    <property type="term" value="F:transmembrane transporter activity"/>
    <property type="evidence" value="ECO:0007669"/>
    <property type="project" value="InterPro"/>
</dbReference>
<dbReference type="Proteomes" id="UP000245959">
    <property type="component" value="Unassembled WGS sequence"/>
</dbReference>
<protein>
    <submittedName>
        <fullName evidence="5">MFS transporter</fullName>
    </submittedName>
</protein>
<feature type="transmembrane region" description="Helical" evidence="4">
    <location>
        <begin position="174"/>
        <end position="194"/>
    </location>
</feature>
<keyword evidence="6" id="KW-1185">Reference proteome</keyword>
<feature type="transmembrane region" description="Helical" evidence="4">
    <location>
        <begin position="293"/>
        <end position="311"/>
    </location>
</feature>
<keyword evidence="3 4" id="KW-0472">Membrane</keyword>
<evidence type="ECO:0000256" key="4">
    <source>
        <dbReference type="SAM" id="Phobius"/>
    </source>
</evidence>
<feature type="transmembrane region" description="Helical" evidence="4">
    <location>
        <begin position="414"/>
        <end position="434"/>
    </location>
</feature>
<dbReference type="PANTHER" id="PTHR23528">
    <property type="match status" value="1"/>
</dbReference>
<dbReference type="OrthoDB" id="9810614at2"/>
<evidence type="ECO:0000256" key="1">
    <source>
        <dbReference type="ARBA" id="ARBA00022692"/>
    </source>
</evidence>
<feature type="transmembrane region" description="Helical" evidence="4">
    <location>
        <begin position="323"/>
        <end position="342"/>
    </location>
</feature>
<feature type="transmembrane region" description="Helical" evidence="4">
    <location>
        <begin position="200"/>
        <end position="221"/>
    </location>
</feature>
<proteinExistence type="predicted"/>
<evidence type="ECO:0000256" key="2">
    <source>
        <dbReference type="ARBA" id="ARBA00022989"/>
    </source>
</evidence>
<keyword evidence="2 4" id="KW-1133">Transmembrane helix</keyword>
<feature type="transmembrane region" description="Helical" evidence="4">
    <location>
        <begin position="348"/>
        <end position="370"/>
    </location>
</feature>
<dbReference type="AlphaFoldDB" id="A0A2U1B7F1"/>
<dbReference type="RefSeq" id="WP_116883246.1">
    <property type="nucleotide sequence ID" value="NZ_CABMMC010000016.1"/>
</dbReference>
<dbReference type="EMBL" id="QEKH01000006">
    <property type="protein sequence ID" value="PVY44616.1"/>
    <property type="molecule type" value="Genomic_DNA"/>
</dbReference>
<evidence type="ECO:0000313" key="6">
    <source>
        <dbReference type="Proteomes" id="UP000245959"/>
    </source>
</evidence>
<comment type="caution">
    <text evidence="5">The sequence shown here is derived from an EMBL/GenBank/DDBJ whole genome shotgun (WGS) entry which is preliminary data.</text>
</comment>
<feature type="transmembrane region" description="Helical" evidence="4">
    <location>
        <begin position="96"/>
        <end position="117"/>
    </location>
</feature>
<dbReference type="GeneID" id="78294565"/>
<dbReference type="Gene3D" id="1.20.1250.20">
    <property type="entry name" value="MFS general substrate transporter like domains"/>
    <property type="match status" value="1"/>
</dbReference>
<organism evidence="5 6">
    <name type="scientific">Victivallis vadensis</name>
    <dbReference type="NCBI Taxonomy" id="172901"/>
    <lineage>
        <taxon>Bacteria</taxon>
        <taxon>Pseudomonadati</taxon>
        <taxon>Lentisphaerota</taxon>
        <taxon>Lentisphaeria</taxon>
        <taxon>Victivallales</taxon>
        <taxon>Victivallaceae</taxon>
        <taxon>Victivallis</taxon>
    </lineage>
</organism>